<dbReference type="EMBL" id="CAJVPK010001642">
    <property type="protein sequence ID" value="CAG8593875.1"/>
    <property type="molecule type" value="Genomic_DNA"/>
</dbReference>
<feature type="compositionally biased region" description="Low complexity" evidence="1">
    <location>
        <begin position="30"/>
        <end position="70"/>
    </location>
</feature>
<proteinExistence type="predicted"/>
<reference evidence="2" key="1">
    <citation type="submission" date="2021-06" db="EMBL/GenBank/DDBJ databases">
        <authorList>
            <person name="Kallberg Y."/>
            <person name="Tangrot J."/>
            <person name="Rosling A."/>
        </authorList>
    </citation>
    <scope>NUCLEOTIDE SEQUENCE</scope>
    <source>
        <strain evidence="2">AZ414A</strain>
    </source>
</reference>
<keyword evidence="3" id="KW-1185">Reference proteome</keyword>
<organism evidence="2 3">
    <name type="scientific">Diversispora eburnea</name>
    <dbReference type="NCBI Taxonomy" id="1213867"/>
    <lineage>
        <taxon>Eukaryota</taxon>
        <taxon>Fungi</taxon>
        <taxon>Fungi incertae sedis</taxon>
        <taxon>Mucoromycota</taxon>
        <taxon>Glomeromycotina</taxon>
        <taxon>Glomeromycetes</taxon>
        <taxon>Diversisporales</taxon>
        <taxon>Diversisporaceae</taxon>
        <taxon>Diversispora</taxon>
    </lineage>
</organism>
<feature type="region of interest" description="Disordered" evidence="1">
    <location>
        <begin position="22"/>
        <end position="78"/>
    </location>
</feature>
<accession>A0A9N9CBE1</accession>
<sequence length="95" mass="9340">AIVKNNLKTKATNPIAYKVLVDAGGPPEGAPEAGGPPEGAPEAGGPPEGAPEAGGAPVGAPEAGEVPEGASDGVPDWPLTIIDSKQITRIVRINT</sequence>
<feature type="non-terminal residue" evidence="2">
    <location>
        <position position="1"/>
    </location>
</feature>
<evidence type="ECO:0000313" key="2">
    <source>
        <dbReference type="EMBL" id="CAG8593875.1"/>
    </source>
</evidence>
<comment type="caution">
    <text evidence="2">The sequence shown here is derived from an EMBL/GenBank/DDBJ whole genome shotgun (WGS) entry which is preliminary data.</text>
</comment>
<dbReference type="Proteomes" id="UP000789706">
    <property type="component" value="Unassembled WGS sequence"/>
</dbReference>
<gene>
    <name evidence="2" type="ORF">DEBURN_LOCUS9191</name>
</gene>
<evidence type="ECO:0000256" key="1">
    <source>
        <dbReference type="SAM" id="MobiDB-lite"/>
    </source>
</evidence>
<dbReference type="AlphaFoldDB" id="A0A9N9CBE1"/>
<protein>
    <submittedName>
        <fullName evidence="2">878_t:CDS:1</fullName>
    </submittedName>
</protein>
<name>A0A9N9CBE1_9GLOM</name>
<evidence type="ECO:0000313" key="3">
    <source>
        <dbReference type="Proteomes" id="UP000789706"/>
    </source>
</evidence>